<dbReference type="Proteomes" id="UP001589814">
    <property type="component" value="Unassembled WGS sequence"/>
</dbReference>
<feature type="chain" id="PRO_5046594471" evidence="1">
    <location>
        <begin position="23"/>
        <end position="87"/>
    </location>
</feature>
<dbReference type="Pfam" id="PF12836">
    <property type="entry name" value="HHH_3"/>
    <property type="match status" value="1"/>
</dbReference>
<dbReference type="SMART" id="SM00278">
    <property type="entry name" value="HhH1"/>
    <property type="match status" value="2"/>
</dbReference>
<dbReference type="SUPFAM" id="SSF47781">
    <property type="entry name" value="RuvA domain 2-like"/>
    <property type="match status" value="1"/>
</dbReference>
<evidence type="ECO:0000256" key="1">
    <source>
        <dbReference type="SAM" id="SignalP"/>
    </source>
</evidence>
<evidence type="ECO:0000313" key="4">
    <source>
        <dbReference type="Proteomes" id="UP001589814"/>
    </source>
</evidence>
<feature type="domain" description="Helix-hairpin-helix DNA-binding motif class 1" evidence="2">
    <location>
        <begin position="35"/>
        <end position="54"/>
    </location>
</feature>
<dbReference type="InterPro" id="IPR004509">
    <property type="entry name" value="Competence_ComEA_HhH"/>
</dbReference>
<dbReference type="PANTHER" id="PTHR21180:SF32">
    <property type="entry name" value="ENDONUCLEASE_EXONUCLEASE_PHOSPHATASE FAMILY DOMAIN-CONTAINING PROTEIN 1"/>
    <property type="match status" value="1"/>
</dbReference>
<dbReference type="NCBIfam" id="TIGR00426">
    <property type="entry name" value="competence protein ComEA helix-hairpin-helix repeat region"/>
    <property type="match status" value="1"/>
</dbReference>
<gene>
    <name evidence="3" type="ORF">ACFFHW_17295</name>
</gene>
<dbReference type="RefSeq" id="WP_019951988.1">
    <property type="nucleotide sequence ID" value="NZ_JBHLVX010000067.1"/>
</dbReference>
<feature type="signal peptide" evidence="1">
    <location>
        <begin position="1"/>
        <end position="22"/>
    </location>
</feature>
<reference evidence="3 4" key="1">
    <citation type="submission" date="2024-09" db="EMBL/GenBank/DDBJ databases">
        <authorList>
            <person name="Sun Q."/>
            <person name="Mori K."/>
        </authorList>
    </citation>
    <scope>NUCLEOTIDE SEQUENCE [LARGE SCALE GENOMIC DNA]</scope>
    <source>
        <strain evidence="3 4">CCM 7415</strain>
    </source>
</reference>
<evidence type="ECO:0000259" key="2">
    <source>
        <dbReference type="SMART" id="SM00278"/>
    </source>
</evidence>
<feature type="domain" description="Helix-hairpin-helix DNA-binding motif class 1" evidence="2">
    <location>
        <begin position="65"/>
        <end position="84"/>
    </location>
</feature>
<comment type="caution">
    <text evidence="3">The sequence shown here is derived from an EMBL/GenBank/DDBJ whole genome shotgun (WGS) entry which is preliminary data.</text>
</comment>
<name>A0ABV6G8I0_9GAMM</name>
<evidence type="ECO:0000313" key="3">
    <source>
        <dbReference type="EMBL" id="MFC0269721.1"/>
    </source>
</evidence>
<protein>
    <submittedName>
        <fullName evidence="3">ComEA family DNA-binding protein</fullName>
    </submittedName>
</protein>
<sequence>MKKILATTLLLTAMSLASPLMAEEAPININTASAAELTELTGIGESRAADIVADREANGLYEQLDDLTRINGIGEATVESLRDQATL</sequence>
<accession>A0ABV6G8I0</accession>
<dbReference type="InterPro" id="IPR051675">
    <property type="entry name" value="Endo/Exo/Phosphatase_dom_1"/>
</dbReference>
<dbReference type="GO" id="GO:0003677">
    <property type="term" value="F:DNA binding"/>
    <property type="evidence" value="ECO:0007669"/>
    <property type="project" value="UniProtKB-KW"/>
</dbReference>
<dbReference type="InterPro" id="IPR003583">
    <property type="entry name" value="Hlx-hairpin-Hlx_DNA-bd_motif"/>
</dbReference>
<organism evidence="3 4">
    <name type="scientific">Kushneria aurantia</name>
    <dbReference type="NCBI Taxonomy" id="504092"/>
    <lineage>
        <taxon>Bacteria</taxon>
        <taxon>Pseudomonadati</taxon>
        <taxon>Pseudomonadota</taxon>
        <taxon>Gammaproteobacteria</taxon>
        <taxon>Oceanospirillales</taxon>
        <taxon>Halomonadaceae</taxon>
        <taxon>Kushneria</taxon>
    </lineage>
</organism>
<keyword evidence="1" id="KW-0732">Signal</keyword>
<keyword evidence="4" id="KW-1185">Reference proteome</keyword>
<dbReference type="EMBL" id="JBHLVX010000067">
    <property type="protein sequence ID" value="MFC0269721.1"/>
    <property type="molecule type" value="Genomic_DNA"/>
</dbReference>
<proteinExistence type="predicted"/>
<dbReference type="InterPro" id="IPR010994">
    <property type="entry name" value="RuvA_2-like"/>
</dbReference>
<keyword evidence="3" id="KW-0238">DNA-binding</keyword>
<dbReference type="Gene3D" id="1.10.150.320">
    <property type="entry name" value="Photosystem II 12 kDa extrinsic protein"/>
    <property type="match status" value="1"/>
</dbReference>
<dbReference type="PANTHER" id="PTHR21180">
    <property type="entry name" value="ENDONUCLEASE/EXONUCLEASE/PHOSPHATASE FAMILY DOMAIN-CONTAINING PROTEIN 1"/>
    <property type="match status" value="1"/>
</dbReference>